<dbReference type="Pfam" id="PF03732">
    <property type="entry name" value="Retrotrans_gag"/>
    <property type="match status" value="1"/>
</dbReference>
<feature type="region of interest" description="Disordered" evidence="1">
    <location>
        <begin position="1"/>
        <end position="83"/>
    </location>
</feature>
<feature type="compositionally biased region" description="Basic and acidic residues" evidence="1">
    <location>
        <begin position="31"/>
        <end position="40"/>
    </location>
</feature>
<comment type="caution">
    <text evidence="3">The sequence shown here is derived from an EMBL/GenBank/DDBJ whole genome shotgun (WGS) entry which is preliminary data.</text>
</comment>
<keyword evidence="3" id="KW-0548">Nucleotidyltransferase</keyword>
<evidence type="ECO:0000313" key="4">
    <source>
        <dbReference type="Proteomes" id="UP000245207"/>
    </source>
</evidence>
<dbReference type="OrthoDB" id="1752139at2759"/>
<evidence type="ECO:0000256" key="1">
    <source>
        <dbReference type="SAM" id="MobiDB-lite"/>
    </source>
</evidence>
<reference evidence="3 4" key="1">
    <citation type="journal article" date="2018" name="Mol. Plant">
        <title>The genome of Artemisia annua provides insight into the evolution of Asteraceae family and artemisinin biosynthesis.</title>
        <authorList>
            <person name="Shen Q."/>
            <person name="Zhang L."/>
            <person name="Liao Z."/>
            <person name="Wang S."/>
            <person name="Yan T."/>
            <person name="Shi P."/>
            <person name="Liu M."/>
            <person name="Fu X."/>
            <person name="Pan Q."/>
            <person name="Wang Y."/>
            <person name="Lv Z."/>
            <person name="Lu X."/>
            <person name="Zhang F."/>
            <person name="Jiang W."/>
            <person name="Ma Y."/>
            <person name="Chen M."/>
            <person name="Hao X."/>
            <person name="Li L."/>
            <person name="Tang Y."/>
            <person name="Lv G."/>
            <person name="Zhou Y."/>
            <person name="Sun X."/>
            <person name="Brodelius P.E."/>
            <person name="Rose J.K.C."/>
            <person name="Tang K."/>
        </authorList>
    </citation>
    <scope>NUCLEOTIDE SEQUENCE [LARGE SCALE GENOMIC DNA]</scope>
    <source>
        <strain evidence="4">cv. Huhao1</strain>
        <tissue evidence="3">Leaf</tissue>
    </source>
</reference>
<dbReference type="PANTHER" id="PTHR33223:SF11">
    <property type="entry name" value="ELEMENT PROTEIN, PUTATIVE-RELATED"/>
    <property type="match status" value="1"/>
</dbReference>
<gene>
    <name evidence="3" type="ORF">CTI12_AA227260</name>
</gene>
<evidence type="ECO:0000313" key="3">
    <source>
        <dbReference type="EMBL" id="PWA77176.1"/>
    </source>
</evidence>
<dbReference type="PANTHER" id="PTHR33223">
    <property type="entry name" value="CCHC-TYPE DOMAIN-CONTAINING PROTEIN"/>
    <property type="match status" value="1"/>
</dbReference>
<protein>
    <submittedName>
        <fullName evidence="3">Reverse transcriptase domain-containing protein</fullName>
    </submittedName>
</protein>
<feature type="compositionally biased region" description="Basic and acidic residues" evidence="1">
    <location>
        <begin position="72"/>
        <end position="83"/>
    </location>
</feature>
<keyword evidence="3" id="KW-0808">Transferase</keyword>
<organism evidence="3 4">
    <name type="scientific">Artemisia annua</name>
    <name type="common">Sweet wormwood</name>
    <dbReference type="NCBI Taxonomy" id="35608"/>
    <lineage>
        <taxon>Eukaryota</taxon>
        <taxon>Viridiplantae</taxon>
        <taxon>Streptophyta</taxon>
        <taxon>Embryophyta</taxon>
        <taxon>Tracheophyta</taxon>
        <taxon>Spermatophyta</taxon>
        <taxon>Magnoliopsida</taxon>
        <taxon>eudicotyledons</taxon>
        <taxon>Gunneridae</taxon>
        <taxon>Pentapetalae</taxon>
        <taxon>asterids</taxon>
        <taxon>campanulids</taxon>
        <taxon>Asterales</taxon>
        <taxon>Asteraceae</taxon>
        <taxon>Asteroideae</taxon>
        <taxon>Anthemideae</taxon>
        <taxon>Artemisiinae</taxon>
        <taxon>Artemisia</taxon>
    </lineage>
</organism>
<keyword evidence="4" id="KW-1185">Reference proteome</keyword>
<evidence type="ECO:0000259" key="2">
    <source>
        <dbReference type="Pfam" id="PF03732"/>
    </source>
</evidence>
<dbReference type="GO" id="GO:0003964">
    <property type="term" value="F:RNA-directed DNA polymerase activity"/>
    <property type="evidence" value="ECO:0007669"/>
    <property type="project" value="UniProtKB-KW"/>
</dbReference>
<feature type="region of interest" description="Disordered" evidence="1">
    <location>
        <begin position="99"/>
        <end position="126"/>
    </location>
</feature>
<accession>A0A2U1NUJ4</accession>
<proteinExistence type="predicted"/>
<dbReference type="InterPro" id="IPR005162">
    <property type="entry name" value="Retrotrans_gag_dom"/>
</dbReference>
<name>A0A2U1NUJ4_ARTAN</name>
<dbReference type="EMBL" id="PKPP01002163">
    <property type="protein sequence ID" value="PWA77176.1"/>
    <property type="molecule type" value="Genomic_DNA"/>
</dbReference>
<dbReference type="AlphaFoldDB" id="A0A2U1NUJ4"/>
<dbReference type="Proteomes" id="UP000245207">
    <property type="component" value="Unassembled WGS sequence"/>
</dbReference>
<sequence>MRKDQNKLMLNAAPREPRSSHNHRPLIVWSEKAHPMKTSRETSMGIQARPDPNSIPQKAKCEIAKGRKNTGRKREVEHLQEETKLKNPEGKLLKLQRKSIPKREGSATIPSQKRCKKQRQGNPYIPKEINPFTENIRNAKLPEKTRMPDNVQPYDGNEDPVDHIRVFQTVARVYKWDAATQCRMFKRTLTGAAKVWFESVPQGSLDDFGELRDAFLETFLSMKKHKDRDKRICCARKRRNEPIEDFTRRFLAESRRAKKMPEIAKFIKKVSDLGLIEHLHREIPKSIEEVVRITRAYCRAEEAAKSLRQWR</sequence>
<feature type="domain" description="Retrotransposon gag" evidence="2">
    <location>
        <begin position="184"/>
        <end position="260"/>
    </location>
</feature>
<keyword evidence="3" id="KW-0695">RNA-directed DNA polymerase</keyword>